<protein>
    <recommendedName>
        <fullName evidence="5">Pectinesterase catalytic domain-containing protein</fullName>
    </recommendedName>
</protein>
<comment type="caution">
    <text evidence="6">The sequence shown here is derived from an EMBL/GenBank/DDBJ whole genome shotgun (WGS) entry which is preliminary data.</text>
</comment>
<dbReference type="InterPro" id="IPR000070">
    <property type="entry name" value="Pectinesterase_cat"/>
</dbReference>
<dbReference type="Gene3D" id="2.160.20.10">
    <property type="entry name" value="Single-stranded right-handed beta-helix, Pectin lyase-like"/>
    <property type="match status" value="1"/>
</dbReference>
<evidence type="ECO:0000256" key="3">
    <source>
        <dbReference type="ARBA" id="ARBA00023085"/>
    </source>
</evidence>
<dbReference type="InterPro" id="IPR012334">
    <property type="entry name" value="Pectin_lyas_fold"/>
</dbReference>
<evidence type="ECO:0000256" key="1">
    <source>
        <dbReference type="ARBA" id="ARBA00005184"/>
    </source>
</evidence>
<sequence>MPSARGNALGKSSVSSSVLPRRDVSGGGETGVPLGVTSTSPAWVEKMVLEAREARADAVVAQDGTGDFNTIGEAIAAAPQQNIGRHVIHVKRGLYDETLRISNTTWNLTLVGDGIDATIITGNRSVDRYRMPDTATVG</sequence>
<dbReference type="InterPro" id="IPR011050">
    <property type="entry name" value="Pectin_lyase_fold/virulence"/>
</dbReference>
<dbReference type="GO" id="GO:0042545">
    <property type="term" value="P:cell wall modification"/>
    <property type="evidence" value="ECO:0007669"/>
    <property type="project" value="InterPro"/>
</dbReference>
<feature type="region of interest" description="Disordered" evidence="4">
    <location>
        <begin position="1"/>
        <end position="37"/>
    </location>
</feature>
<evidence type="ECO:0000259" key="5">
    <source>
        <dbReference type="Pfam" id="PF01095"/>
    </source>
</evidence>
<dbReference type="PANTHER" id="PTHR31707">
    <property type="entry name" value="PECTINESTERASE"/>
    <property type="match status" value="1"/>
</dbReference>
<name>A0AAV5CCI5_ELECO</name>
<comment type="pathway">
    <text evidence="1">Glycan metabolism; pectin degradation; 2-dehydro-3-deoxy-D-gluconate from pectin: step 1/5.</text>
</comment>
<keyword evidence="2" id="KW-0378">Hydrolase</keyword>
<dbReference type="AlphaFoldDB" id="A0AAV5CCI5"/>
<evidence type="ECO:0000313" key="6">
    <source>
        <dbReference type="EMBL" id="GJM95973.1"/>
    </source>
</evidence>
<dbReference type="Pfam" id="PF01095">
    <property type="entry name" value="Pectinesterase"/>
    <property type="match status" value="1"/>
</dbReference>
<proteinExistence type="predicted"/>
<evidence type="ECO:0000256" key="4">
    <source>
        <dbReference type="SAM" id="MobiDB-lite"/>
    </source>
</evidence>
<keyword evidence="7" id="KW-1185">Reference proteome</keyword>
<reference evidence="6" key="1">
    <citation type="journal article" date="2018" name="DNA Res.">
        <title>Multiple hybrid de novo genome assembly of finger millet, an orphan allotetraploid crop.</title>
        <authorList>
            <person name="Hatakeyama M."/>
            <person name="Aluri S."/>
            <person name="Balachadran M.T."/>
            <person name="Sivarajan S.R."/>
            <person name="Patrignani A."/>
            <person name="Gruter S."/>
            <person name="Poveda L."/>
            <person name="Shimizu-Inatsugi R."/>
            <person name="Baeten J."/>
            <person name="Francoijs K.J."/>
            <person name="Nataraja K.N."/>
            <person name="Reddy Y.A.N."/>
            <person name="Phadnis S."/>
            <person name="Ravikumar R.L."/>
            <person name="Schlapbach R."/>
            <person name="Sreeman S.M."/>
            <person name="Shimizu K.K."/>
        </authorList>
    </citation>
    <scope>NUCLEOTIDE SEQUENCE</scope>
</reference>
<accession>A0AAV5CCI5</accession>
<organism evidence="6 7">
    <name type="scientific">Eleusine coracana subsp. coracana</name>
    <dbReference type="NCBI Taxonomy" id="191504"/>
    <lineage>
        <taxon>Eukaryota</taxon>
        <taxon>Viridiplantae</taxon>
        <taxon>Streptophyta</taxon>
        <taxon>Embryophyta</taxon>
        <taxon>Tracheophyta</taxon>
        <taxon>Spermatophyta</taxon>
        <taxon>Magnoliopsida</taxon>
        <taxon>Liliopsida</taxon>
        <taxon>Poales</taxon>
        <taxon>Poaceae</taxon>
        <taxon>PACMAD clade</taxon>
        <taxon>Chloridoideae</taxon>
        <taxon>Cynodonteae</taxon>
        <taxon>Eleusininae</taxon>
        <taxon>Eleusine</taxon>
    </lineage>
</organism>
<feature type="domain" description="Pectinesterase catalytic" evidence="5">
    <location>
        <begin position="57"/>
        <end position="137"/>
    </location>
</feature>
<reference evidence="6" key="2">
    <citation type="submission" date="2021-12" db="EMBL/GenBank/DDBJ databases">
        <title>Resequencing data analysis of finger millet.</title>
        <authorList>
            <person name="Hatakeyama M."/>
            <person name="Aluri S."/>
            <person name="Balachadran M.T."/>
            <person name="Sivarajan S.R."/>
            <person name="Poveda L."/>
            <person name="Shimizu-Inatsugi R."/>
            <person name="Schlapbach R."/>
            <person name="Sreeman S.M."/>
            <person name="Shimizu K.K."/>
        </authorList>
    </citation>
    <scope>NUCLEOTIDE SEQUENCE</scope>
</reference>
<evidence type="ECO:0000256" key="2">
    <source>
        <dbReference type="ARBA" id="ARBA00022801"/>
    </source>
</evidence>
<evidence type="ECO:0000313" key="7">
    <source>
        <dbReference type="Proteomes" id="UP001054889"/>
    </source>
</evidence>
<dbReference type="Proteomes" id="UP001054889">
    <property type="component" value="Unassembled WGS sequence"/>
</dbReference>
<dbReference type="GO" id="GO:0030599">
    <property type="term" value="F:pectinesterase activity"/>
    <property type="evidence" value="ECO:0007669"/>
    <property type="project" value="InterPro"/>
</dbReference>
<dbReference type="EMBL" id="BQKI01000006">
    <property type="protein sequence ID" value="GJM95973.1"/>
    <property type="molecule type" value="Genomic_DNA"/>
</dbReference>
<gene>
    <name evidence="6" type="primary">ga12772</name>
    <name evidence="6" type="ORF">PR202_ga12772</name>
</gene>
<dbReference type="SUPFAM" id="SSF51126">
    <property type="entry name" value="Pectin lyase-like"/>
    <property type="match status" value="1"/>
</dbReference>
<keyword evidence="3" id="KW-0063">Aspartyl esterase</keyword>